<reference evidence="2 3" key="1">
    <citation type="journal article" date="2012" name="Eukaryot. Cell">
        <title>Genome sequence of the Trichosporon asahii environmental strain CBS 8904.</title>
        <authorList>
            <person name="Yang R.Y."/>
            <person name="Li H.T."/>
            <person name="Zhu H."/>
            <person name="Zhou G.P."/>
            <person name="Wang M."/>
            <person name="Wang L."/>
        </authorList>
    </citation>
    <scope>NUCLEOTIDE SEQUENCE [LARGE SCALE GENOMIC DNA]</scope>
    <source>
        <strain evidence="2 3">CBS 8904</strain>
    </source>
</reference>
<evidence type="ECO:0000313" key="2">
    <source>
        <dbReference type="EMBL" id="EKD02569.1"/>
    </source>
</evidence>
<dbReference type="InterPro" id="IPR020843">
    <property type="entry name" value="ER"/>
</dbReference>
<accession>K1WNA0</accession>
<dbReference type="PANTHER" id="PTHR43677:SF4">
    <property type="entry name" value="QUINONE OXIDOREDUCTASE-LIKE PROTEIN 2"/>
    <property type="match status" value="1"/>
</dbReference>
<protein>
    <recommendedName>
        <fullName evidence="1">Enoyl reductase (ER) domain-containing protein</fullName>
    </recommendedName>
</protein>
<organism evidence="2 3">
    <name type="scientific">Trichosporon asahii var. asahii (strain CBS 8904)</name>
    <name type="common">Yeast</name>
    <dbReference type="NCBI Taxonomy" id="1220162"/>
    <lineage>
        <taxon>Eukaryota</taxon>
        <taxon>Fungi</taxon>
        <taxon>Dikarya</taxon>
        <taxon>Basidiomycota</taxon>
        <taxon>Agaricomycotina</taxon>
        <taxon>Tremellomycetes</taxon>
        <taxon>Trichosporonales</taxon>
        <taxon>Trichosporonaceae</taxon>
        <taxon>Trichosporon</taxon>
    </lineage>
</organism>
<dbReference type="EMBL" id="AMBO01000280">
    <property type="protein sequence ID" value="EKD02569.1"/>
    <property type="molecule type" value="Genomic_DNA"/>
</dbReference>
<dbReference type="PANTHER" id="PTHR43677">
    <property type="entry name" value="SHORT-CHAIN DEHYDROGENASE/REDUCTASE"/>
    <property type="match status" value="1"/>
</dbReference>
<dbReference type="SMART" id="SM00829">
    <property type="entry name" value="PKS_ER"/>
    <property type="match status" value="1"/>
</dbReference>
<dbReference type="Proteomes" id="UP000006757">
    <property type="component" value="Unassembled WGS sequence"/>
</dbReference>
<comment type="caution">
    <text evidence="2">The sequence shown here is derived from an EMBL/GenBank/DDBJ whole genome shotgun (WGS) entry which is preliminary data.</text>
</comment>
<evidence type="ECO:0000313" key="3">
    <source>
        <dbReference type="Proteomes" id="UP000006757"/>
    </source>
</evidence>
<dbReference type="InterPro" id="IPR036291">
    <property type="entry name" value="NAD(P)-bd_dom_sf"/>
</dbReference>
<dbReference type="InterPro" id="IPR002364">
    <property type="entry name" value="Quin_OxRdtase/zeta-crystal_CS"/>
</dbReference>
<sequence length="307" mass="32812">MKALQVKELQHHSKLKVILQSQGKYQNQPPLPFVLGAEFAGKIASDSPIPDGCDFKRGDRVFGYAQGAYSERLALNPVTLLPVPANISLEQAAGLFLTYPTSYEALVGRAQAKAGETMLVLAGAGGVGLAAVQIAKYLGCKVIAAVGSEAKFAVCKNAGADHVINYSEAGWQNKVKELTDGDGVDVVYDPVGMIVPSLKCVNWNARLVVVGFAAGTIEKIPANLILLKNVSVVGLFWGATSYKDPARFQTVIKEVLTLIAKGKLNPTVYEKVYEGIGGVVEGLSDIEGRKTWGKAVVRIRREDKGKL</sequence>
<dbReference type="CDD" id="cd08241">
    <property type="entry name" value="QOR1"/>
    <property type="match status" value="1"/>
</dbReference>
<dbReference type="GO" id="GO:0008270">
    <property type="term" value="F:zinc ion binding"/>
    <property type="evidence" value="ECO:0007669"/>
    <property type="project" value="InterPro"/>
</dbReference>
<dbReference type="InterPro" id="IPR013149">
    <property type="entry name" value="ADH-like_C"/>
</dbReference>
<dbReference type="PROSITE" id="PS01162">
    <property type="entry name" value="QOR_ZETA_CRYSTAL"/>
    <property type="match status" value="1"/>
</dbReference>
<evidence type="ECO:0000259" key="1">
    <source>
        <dbReference type="SMART" id="SM00829"/>
    </source>
</evidence>
<dbReference type="SUPFAM" id="SSF51735">
    <property type="entry name" value="NAD(P)-binding Rossmann-fold domains"/>
    <property type="match status" value="1"/>
</dbReference>
<dbReference type="InterPro" id="IPR051397">
    <property type="entry name" value="Zn-ADH-like_protein"/>
</dbReference>
<dbReference type="STRING" id="1220162.K1WNA0"/>
<dbReference type="OMA" id="EPTRYPF"/>
<dbReference type="HOGENOM" id="CLU_026673_3_1_1"/>
<dbReference type="Gene3D" id="3.90.180.10">
    <property type="entry name" value="Medium-chain alcohol dehydrogenases, catalytic domain"/>
    <property type="match status" value="1"/>
</dbReference>
<dbReference type="InterPro" id="IPR011032">
    <property type="entry name" value="GroES-like_sf"/>
</dbReference>
<dbReference type="GO" id="GO:0016491">
    <property type="term" value="F:oxidoreductase activity"/>
    <property type="evidence" value="ECO:0007669"/>
    <property type="project" value="InterPro"/>
</dbReference>
<gene>
    <name evidence="2" type="ORF">A1Q2_03165</name>
</gene>
<dbReference type="InParanoid" id="K1WNA0"/>
<name>K1WNA0_TRIAC</name>
<dbReference type="AlphaFoldDB" id="K1WNA0"/>
<dbReference type="eggNOG" id="KOG1198">
    <property type="taxonomic scope" value="Eukaryota"/>
</dbReference>
<proteinExistence type="predicted"/>
<dbReference type="GO" id="GO:0005739">
    <property type="term" value="C:mitochondrion"/>
    <property type="evidence" value="ECO:0007669"/>
    <property type="project" value="TreeGrafter"/>
</dbReference>
<dbReference type="Pfam" id="PF00107">
    <property type="entry name" value="ADH_zinc_N"/>
    <property type="match status" value="1"/>
</dbReference>
<feature type="domain" description="Enoyl reductase (ER)" evidence="1">
    <location>
        <begin position="1"/>
        <end position="297"/>
    </location>
</feature>
<dbReference type="OrthoDB" id="10257049at2759"/>
<dbReference type="SUPFAM" id="SSF50129">
    <property type="entry name" value="GroES-like"/>
    <property type="match status" value="1"/>
</dbReference>
<keyword evidence="3" id="KW-1185">Reference proteome</keyword>
<dbReference type="Gene3D" id="3.40.50.720">
    <property type="entry name" value="NAD(P)-binding Rossmann-like Domain"/>
    <property type="match status" value="1"/>
</dbReference>